<keyword evidence="2" id="KW-0732">Signal</keyword>
<dbReference type="PANTHER" id="PTHR40389">
    <property type="entry name" value="ENDOGENOUS RETROVIRUS GROUP K MEMBER 24 GAG POLYPROTEIN-RELATED"/>
    <property type="match status" value="1"/>
</dbReference>
<dbReference type="InterPro" id="IPR008919">
    <property type="entry name" value="Retrov_capsid_N"/>
</dbReference>
<dbReference type="SUPFAM" id="SSF47943">
    <property type="entry name" value="Retrovirus capsid protein, N-terminal core domain"/>
    <property type="match status" value="1"/>
</dbReference>
<gene>
    <name evidence="3" type="primary">Bm11540</name>
    <name evidence="3" type="ORF">BM_Bm11540</name>
</gene>
<evidence type="ECO:0000256" key="1">
    <source>
        <dbReference type="SAM" id="MobiDB-lite"/>
    </source>
</evidence>
<accession>A0A1I9G9W4</accession>
<dbReference type="Gene3D" id="1.10.375.10">
    <property type="entry name" value="Human Immunodeficiency Virus Type 1 Capsid Protein"/>
    <property type="match status" value="1"/>
</dbReference>
<feature type="signal peptide" evidence="2">
    <location>
        <begin position="1"/>
        <end position="16"/>
    </location>
</feature>
<feature type="region of interest" description="Disordered" evidence="1">
    <location>
        <begin position="285"/>
        <end position="305"/>
    </location>
</feature>
<evidence type="ECO:0000313" key="3">
    <source>
        <dbReference type="EMBL" id="CDQ07277.1"/>
    </source>
</evidence>
<feature type="compositionally biased region" description="Basic and acidic residues" evidence="1">
    <location>
        <begin position="295"/>
        <end position="305"/>
    </location>
</feature>
<dbReference type="Pfam" id="PF00607">
    <property type="entry name" value="Gag_p24"/>
    <property type="match status" value="1"/>
</dbReference>
<feature type="region of interest" description="Disordered" evidence="1">
    <location>
        <begin position="39"/>
        <end position="83"/>
    </location>
</feature>
<name>A0A1I9G9W4_BRUMA</name>
<protein>
    <submittedName>
        <fullName evidence="3">Bm11540</fullName>
    </submittedName>
</protein>
<reference evidence="3" key="2">
    <citation type="submission" date="2012-12" db="EMBL/GenBank/DDBJ databases">
        <authorList>
            <consortium name="WormBase Consortium"/>
            <person name="Ghedin E."/>
            <person name="Paulini M."/>
        </authorList>
    </citation>
    <scope>NUCLEOTIDE SEQUENCE</scope>
    <source>
        <strain evidence="3">FR3</strain>
    </source>
</reference>
<evidence type="ECO:0000256" key="2">
    <source>
        <dbReference type="SAM" id="SignalP"/>
    </source>
</evidence>
<reference evidence="3" key="1">
    <citation type="journal article" date="2007" name="Science">
        <title>Draft genome of the filarial nematode parasite Brugia malayi.</title>
        <authorList>
            <person name="Ghedin E."/>
            <person name="Wang S."/>
            <person name="Spiro D."/>
            <person name="Caler E."/>
            <person name="Zhao Q."/>
            <person name="Crabtree J."/>
            <person name="Allen J.E."/>
            <person name="Delcher A.L."/>
            <person name="Guiliano D.B."/>
            <person name="Miranda-Saavedra D."/>
            <person name="Angiuoli S.V."/>
            <person name="Creasy T."/>
            <person name="Amedeo P."/>
            <person name="Haas B."/>
            <person name="El-Sayed N.M."/>
            <person name="Wortman J.R."/>
            <person name="Feldblyum T."/>
            <person name="Tallon L."/>
            <person name="Schatz M."/>
            <person name="Shumway M."/>
            <person name="Koo H."/>
            <person name="Salzberg S.L."/>
            <person name="Schobel S."/>
            <person name="Pertea M."/>
            <person name="Pop M."/>
            <person name="White O."/>
            <person name="Barton G.J."/>
            <person name="Carlow C.K."/>
            <person name="Crawford M.J."/>
            <person name="Daub J."/>
            <person name="Dimmic M.W."/>
            <person name="Estes C.F."/>
            <person name="Foster J.M."/>
            <person name="Ganatra M."/>
            <person name="Gregory W.F."/>
            <person name="Johnson N.M."/>
            <person name="Jin J."/>
            <person name="Komuniecki R."/>
            <person name="Korf I."/>
            <person name="Kumar S."/>
            <person name="Laney S."/>
            <person name="Li B.W."/>
            <person name="Li W."/>
            <person name="Lindblom T.H."/>
            <person name="Lustigman S."/>
            <person name="Ma D."/>
            <person name="Maina C.V."/>
            <person name="Martin D.M."/>
            <person name="McCarter J.P."/>
            <person name="McReynolds L."/>
            <person name="Mitreva M."/>
            <person name="Nutman T.B."/>
            <person name="Parkinson J."/>
            <person name="Peregrin-Alvarez J.M."/>
            <person name="Poole C."/>
            <person name="Ren Q."/>
            <person name="Saunders L."/>
            <person name="Sluder A.E."/>
            <person name="Smith K."/>
            <person name="Stanke M."/>
            <person name="Unnasch T.R."/>
            <person name="Ware J."/>
            <person name="Wei A.D."/>
            <person name="Weil G."/>
            <person name="Williams D.J."/>
            <person name="Zhang Y."/>
            <person name="Williams S.A."/>
            <person name="Fraser-Liggett C."/>
            <person name="Slatko B."/>
            <person name="Blaxter M.L."/>
            <person name="Scott A.L."/>
        </authorList>
    </citation>
    <scope>NUCLEOTIDE SEQUENCE</scope>
    <source>
        <strain evidence="3">FR3</strain>
    </source>
</reference>
<dbReference type="PANTHER" id="PTHR40389:SF2">
    <property type="entry name" value="ENDOGENOUS RETROVIRUS GROUP K MEMBER 24 GAG POLYPROTEIN-RELATED"/>
    <property type="match status" value="1"/>
</dbReference>
<dbReference type="AlphaFoldDB" id="A0A1I9G9W4"/>
<feature type="compositionally biased region" description="Basic and acidic residues" evidence="1">
    <location>
        <begin position="39"/>
        <end position="81"/>
    </location>
</feature>
<proteinExistence type="predicted"/>
<dbReference type="SUPFAM" id="SSF47353">
    <property type="entry name" value="Retrovirus capsid dimerization domain-like"/>
    <property type="match status" value="1"/>
</dbReference>
<dbReference type="InterPro" id="IPR050195">
    <property type="entry name" value="Primate_lentivir_Gag_pol-like"/>
</dbReference>
<organism evidence="3">
    <name type="scientific">Brugia malayi</name>
    <name type="common">Filarial nematode worm</name>
    <dbReference type="NCBI Taxonomy" id="6279"/>
    <lineage>
        <taxon>Eukaryota</taxon>
        <taxon>Metazoa</taxon>
        <taxon>Ecdysozoa</taxon>
        <taxon>Nematoda</taxon>
        <taxon>Chromadorea</taxon>
        <taxon>Rhabditida</taxon>
        <taxon>Spirurina</taxon>
        <taxon>Spiruromorpha</taxon>
        <taxon>Filarioidea</taxon>
        <taxon>Onchocercidae</taxon>
        <taxon>Brugia</taxon>
    </lineage>
</organism>
<feature type="chain" id="PRO_5009328402" evidence="2">
    <location>
        <begin position="17"/>
        <end position="305"/>
    </location>
</feature>
<sequence length="305" mass="35371">MLTFIVLNLTLIIALAFYVFSKAKALEKILEQHKEQLEQHKGKNEDWKQDQKQEIQKLTERNQLQEDRAEVEAKDKNKESQPKVFRKPTLAYPVTIQQKPADDDHPLNYHEAEWRPVEVLDLRKFKESVTNFGMHSPFVKQMLTSWSIKSRVIPKDWEDMAKAILEPGPYLQWLSWWREEAREIAHKNRARGVGVSKEQLLGDGQYADTEIQAVIQGPSETFTNFSQRLTSAVDRSISDPLARKALIESLAFENANTECKEAIRPLRARSVPIDEWIRNTIDIRPHSPNLTLAPEQDRDTPPQEN</sequence>
<dbReference type="EMBL" id="LN858520">
    <property type="protein sequence ID" value="CDQ07277.1"/>
    <property type="molecule type" value="Genomic_DNA"/>
</dbReference>
<dbReference type="GO" id="GO:0016032">
    <property type="term" value="P:viral process"/>
    <property type="evidence" value="ECO:0007669"/>
    <property type="project" value="InterPro"/>
</dbReference>